<evidence type="ECO:0000256" key="1">
    <source>
        <dbReference type="ARBA" id="ARBA00022723"/>
    </source>
</evidence>
<feature type="zinc finger region" description="dksA C4-type" evidence="4">
    <location>
        <begin position="90"/>
        <end position="114"/>
    </location>
</feature>
<dbReference type="PANTHER" id="PTHR33823">
    <property type="entry name" value="RNA POLYMERASE-BINDING TRANSCRIPTION FACTOR DKSA-RELATED"/>
    <property type="match status" value="1"/>
</dbReference>
<evidence type="ECO:0000256" key="2">
    <source>
        <dbReference type="ARBA" id="ARBA00022771"/>
    </source>
</evidence>
<proteinExistence type="predicted"/>
<dbReference type="PANTHER" id="PTHR33823:SF4">
    <property type="entry name" value="GENERAL STRESS PROTEIN 16O"/>
    <property type="match status" value="1"/>
</dbReference>
<sequence>MGDIRSASRLLEEYRRHTAQLEELRALLHERLAAARAERDSLTECDQVPGPATADGPVPLAWRRAERARKAVAEIEAAIERLDFGLYGTCLRCGAFIALERLRRAPHARHCAVCGHTARR</sequence>
<reference evidence="8" key="1">
    <citation type="submission" date="2016-10" db="EMBL/GenBank/DDBJ databases">
        <authorList>
            <person name="Varghese N."/>
            <person name="Submissions S."/>
        </authorList>
    </citation>
    <scope>NUCLEOTIDE SEQUENCE [LARGE SCALE GENOMIC DNA]</scope>
    <source>
        <strain evidence="8">CGMCC 4.2126</strain>
    </source>
</reference>
<keyword evidence="3" id="KW-0862">Zinc</keyword>
<evidence type="ECO:0000256" key="4">
    <source>
        <dbReference type="PROSITE-ProRule" id="PRU00510"/>
    </source>
</evidence>
<keyword evidence="8" id="KW-1185">Reference proteome</keyword>
<protein>
    <submittedName>
        <fullName evidence="7">Transcriptional regulator, TraR/DksA family</fullName>
    </submittedName>
</protein>
<feature type="domain" description="Zinc finger DksA/TraR C4-type" evidence="6">
    <location>
        <begin position="85"/>
        <end position="116"/>
    </location>
</feature>
<name>A0A1I3LD59_9ACTN</name>
<keyword evidence="5" id="KW-0175">Coiled coil</keyword>
<organism evidence="7 8">
    <name type="scientific">Streptosporangium canum</name>
    <dbReference type="NCBI Taxonomy" id="324952"/>
    <lineage>
        <taxon>Bacteria</taxon>
        <taxon>Bacillati</taxon>
        <taxon>Actinomycetota</taxon>
        <taxon>Actinomycetes</taxon>
        <taxon>Streptosporangiales</taxon>
        <taxon>Streptosporangiaceae</taxon>
        <taxon>Streptosporangium</taxon>
    </lineage>
</organism>
<feature type="coiled-coil region" evidence="5">
    <location>
        <begin position="4"/>
        <end position="38"/>
    </location>
</feature>
<dbReference type="GO" id="GO:0008270">
    <property type="term" value="F:zinc ion binding"/>
    <property type="evidence" value="ECO:0007669"/>
    <property type="project" value="UniProtKB-KW"/>
</dbReference>
<dbReference type="InterPro" id="IPR037187">
    <property type="entry name" value="DnaK_N"/>
</dbReference>
<dbReference type="SUPFAM" id="SSF109635">
    <property type="entry name" value="DnaK suppressor protein DksA, alpha-hairpin domain"/>
    <property type="match status" value="1"/>
</dbReference>
<dbReference type="Gene3D" id="1.20.120.910">
    <property type="entry name" value="DksA, coiled-coil domain"/>
    <property type="match status" value="1"/>
</dbReference>
<dbReference type="InterPro" id="IPR000962">
    <property type="entry name" value="Znf_DskA_TraR"/>
</dbReference>
<evidence type="ECO:0000259" key="6">
    <source>
        <dbReference type="Pfam" id="PF01258"/>
    </source>
</evidence>
<keyword evidence="2" id="KW-0863">Zinc-finger</keyword>
<gene>
    <name evidence="7" type="ORF">SAMN05216275_105101</name>
</gene>
<dbReference type="Proteomes" id="UP000199111">
    <property type="component" value="Unassembled WGS sequence"/>
</dbReference>
<dbReference type="RefSeq" id="WP_037934716.1">
    <property type="nucleotide sequence ID" value="NZ_FOQY01000005.1"/>
</dbReference>
<dbReference type="EMBL" id="FOQY01000005">
    <property type="protein sequence ID" value="SFI82704.1"/>
    <property type="molecule type" value="Genomic_DNA"/>
</dbReference>
<evidence type="ECO:0000256" key="3">
    <source>
        <dbReference type="ARBA" id="ARBA00022833"/>
    </source>
</evidence>
<dbReference type="PROSITE" id="PS51128">
    <property type="entry name" value="ZF_DKSA_2"/>
    <property type="match status" value="1"/>
</dbReference>
<evidence type="ECO:0000313" key="7">
    <source>
        <dbReference type="EMBL" id="SFI82704.1"/>
    </source>
</evidence>
<accession>A0A1I3LD59</accession>
<dbReference type="AlphaFoldDB" id="A0A1I3LD59"/>
<dbReference type="Pfam" id="PF01258">
    <property type="entry name" value="zf-dskA_traR"/>
    <property type="match status" value="1"/>
</dbReference>
<evidence type="ECO:0000313" key="8">
    <source>
        <dbReference type="Proteomes" id="UP000199111"/>
    </source>
</evidence>
<keyword evidence="1" id="KW-0479">Metal-binding</keyword>
<dbReference type="GeneID" id="96297633"/>
<evidence type="ECO:0000256" key="5">
    <source>
        <dbReference type="SAM" id="Coils"/>
    </source>
</evidence>